<dbReference type="Proteomes" id="UP000292702">
    <property type="component" value="Unassembled WGS sequence"/>
</dbReference>
<protein>
    <submittedName>
        <fullName evidence="1">Uncharacterized protein</fullName>
    </submittedName>
</protein>
<dbReference type="EMBL" id="RWJN01000182">
    <property type="protein sequence ID" value="TCD65414.1"/>
    <property type="molecule type" value="Genomic_DNA"/>
</dbReference>
<reference evidence="1 2" key="1">
    <citation type="submission" date="2018-11" db="EMBL/GenBank/DDBJ databases">
        <title>Genome assembly of Steccherinum ochraceum LE-BIN_3174, the white-rot fungus of the Steccherinaceae family (The Residual Polyporoid clade, Polyporales, Basidiomycota).</title>
        <authorList>
            <person name="Fedorova T.V."/>
            <person name="Glazunova O.A."/>
            <person name="Landesman E.O."/>
            <person name="Moiseenko K.V."/>
            <person name="Psurtseva N.V."/>
            <person name="Savinova O.S."/>
            <person name="Shakhova N.V."/>
            <person name="Tyazhelova T.V."/>
            <person name="Vasina D.V."/>
        </authorList>
    </citation>
    <scope>NUCLEOTIDE SEQUENCE [LARGE SCALE GENOMIC DNA]</scope>
    <source>
        <strain evidence="1 2">LE-BIN_3174</strain>
    </source>
</reference>
<gene>
    <name evidence="1" type="ORF">EIP91_002713</name>
</gene>
<proteinExistence type="predicted"/>
<comment type="caution">
    <text evidence="1">The sequence shown here is derived from an EMBL/GenBank/DDBJ whole genome shotgun (WGS) entry which is preliminary data.</text>
</comment>
<dbReference type="OrthoDB" id="3237970at2759"/>
<organism evidence="1 2">
    <name type="scientific">Steccherinum ochraceum</name>
    <dbReference type="NCBI Taxonomy" id="92696"/>
    <lineage>
        <taxon>Eukaryota</taxon>
        <taxon>Fungi</taxon>
        <taxon>Dikarya</taxon>
        <taxon>Basidiomycota</taxon>
        <taxon>Agaricomycotina</taxon>
        <taxon>Agaricomycetes</taxon>
        <taxon>Polyporales</taxon>
        <taxon>Steccherinaceae</taxon>
        <taxon>Steccherinum</taxon>
    </lineage>
</organism>
<sequence length="91" mass="10547">MRSTLPRFVRIIPRSQLKTEVPSGTVPRIVPQPHRSDTKPPSLIELMQKRKEEAGTSFPANIRIEPVLSKKVLRNVSPEIRDELRELLRER</sequence>
<evidence type="ECO:0000313" key="2">
    <source>
        <dbReference type="Proteomes" id="UP000292702"/>
    </source>
</evidence>
<dbReference type="AlphaFoldDB" id="A0A4R0RSF6"/>
<evidence type="ECO:0000313" key="1">
    <source>
        <dbReference type="EMBL" id="TCD65414.1"/>
    </source>
</evidence>
<accession>A0A4R0RSF6</accession>
<keyword evidence="2" id="KW-1185">Reference proteome</keyword>
<name>A0A4R0RSF6_9APHY</name>